<gene>
    <name evidence="2" type="ORF">J1M35_15470</name>
</gene>
<name>A0A975CDJ5_9BURK</name>
<dbReference type="EMBL" id="CP071796">
    <property type="protein sequence ID" value="QTD44483.1"/>
    <property type="molecule type" value="Genomic_DNA"/>
</dbReference>
<dbReference type="Proteomes" id="UP000663903">
    <property type="component" value="Chromosome"/>
</dbReference>
<sequence>MQPLRAEHRQALGLHLLSLNADDRAARFGLALKDEAVLRWLAGVDWAAQRAWGAWLPGDGGLVAALQLAPTGQAGAWELAVSVHALARRRGVATRLLKLALAGLPEVRTLLCHHGHPALRAIGQRLGCEVRRGVGEPRLMLIRKV</sequence>
<dbReference type="PROSITE" id="PS51186">
    <property type="entry name" value="GNAT"/>
    <property type="match status" value="1"/>
</dbReference>
<dbReference type="SUPFAM" id="SSF55729">
    <property type="entry name" value="Acyl-CoA N-acyltransferases (Nat)"/>
    <property type="match status" value="1"/>
</dbReference>
<evidence type="ECO:0000259" key="1">
    <source>
        <dbReference type="PROSITE" id="PS51186"/>
    </source>
</evidence>
<dbReference type="InterPro" id="IPR016181">
    <property type="entry name" value="Acyl_CoA_acyltransferase"/>
</dbReference>
<accession>A0A975CDJ5</accession>
<dbReference type="GO" id="GO:0016747">
    <property type="term" value="F:acyltransferase activity, transferring groups other than amino-acyl groups"/>
    <property type="evidence" value="ECO:0007669"/>
    <property type="project" value="InterPro"/>
</dbReference>
<protein>
    <recommendedName>
        <fullName evidence="1">N-acetyltransferase domain-containing protein</fullName>
    </recommendedName>
</protein>
<dbReference type="AlphaFoldDB" id="A0A975CDJ5"/>
<evidence type="ECO:0000313" key="2">
    <source>
        <dbReference type="EMBL" id="QTD44483.1"/>
    </source>
</evidence>
<evidence type="ECO:0000313" key="3">
    <source>
        <dbReference type="Proteomes" id="UP000663903"/>
    </source>
</evidence>
<proteinExistence type="predicted"/>
<dbReference type="InterPro" id="IPR000182">
    <property type="entry name" value="GNAT_dom"/>
</dbReference>
<feature type="domain" description="N-acetyltransferase" evidence="1">
    <location>
        <begin position="14"/>
        <end position="145"/>
    </location>
</feature>
<reference evidence="2" key="1">
    <citation type="submission" date="2021-03" db="EMBL/GenBank/DDBJ databases">
        <title>Ottowia sp. 27C isolated from the cloaca of a Giant Asian pond turtle (Heosemys grandis).</title>
        <authorList>
            <person name="Spergser J."/>
            <person name="Busse H.-J."/>
        </authorList>
    </citation>
    <scope>NUCLEOTIDE SEQUENCE</scope>
    <source>
        <strain evidence="2">27C</strain>
    </source>
</reference>
<dbReference type="RefSeq" id="WP_208008047.1">
    <property type="nucleotide sequence ID" value="NZ_CP071796.1"/>
</dbReference>
<organism evidence="2 3">
    <name type="scientific">Ottowia testudinis</name>
    <dbReference type="NCBI Taxonomy" id="2816950"/>
    <lineage>
        <taxon>Bacteria</taxon>
        <taxon>Pseudomonadati</taxon>
        <taxon>Pseudomonadota</taxon>
        <taxon>Betaproteobacteria</taxon>
        <taxon>Burkholderiales</taxon>
        <taxon>Comamonadaceae</taxon>
        <taxon>Ottowia</taxon>
    </lineage>
</organism>
<dbReference type="Gene3D" id="3.40.630.30">
    <property type="match status" value="1"/>
</dbReference>
<dbReference type="KEGG" id="otd:J1M35_15470"/>
<dbReference type="Pfam" id="PF00583">
    <property type="entry name" value="Acetyltransf_1"/>
    <property type="match status" value="1"/>
</dbReference>
<keyword evidence="3" id="KW-1185">Reference proteome</keyword>